<dbReference type="EMBL" id="CAJJDM010000048">
    <property type="protein sequence ID" value="CAD8071712.1"/>
    <property type="molecule type" value="Genomic_DNA"/>
</dbReference>
<proteinExistence type="predicted"/>
<evidence type="ECO:0000256" key="1">
    <source>
        <dbReference type="SAM" id="Phobius"/>
    </source>
</evidence>
<dbReference type="Proteomes" id="UP000688137">
    <property type="component" value="Unassembled WGS sequence"/>
</dbReference>
<gene>
    <name evidence="2" type="ORF">PPRIM_AZ9-3.1.T0480013</name>
</gene>
<comment type="caution">
    <text evidence="2">The sequence shown here is derived from an EMBL/GenBank/DDBJ whole genome shotgun (WGS) entry which is preliminary data.</text>
</comment>
<keyword evidence="1" id="KW-1133">Transmembrane helix</keyword>
<evidence type="ECO:0000313" key="2">
    <source>
        <dbReference type="EMBL" id="CAD8071712.1"/>
    </source>
</evidence>
<evidence type="ECO:0008006" key="4">
    <source>
        <dbReference type="Google" id="ProtNLM"/>
    </source>
</evidence>
<keyword evidence="1" id="KW-0472">Membrane</keyword>
<evidence type="ECO:0000313" key="3">
    <source>
        <dbReference type="Proteomes" id="UP000688137"/>
    </source>
</evidence>
<organism evidence="2 3">
    <name type="scientific">Paramecium primaurelia</name>
    <dbReference type="NCBI Taxonomy" id="5886"/>
    <lineage>
        <taxon>Eukaryota</taxon>
        <taxon>Sar</taxon>
        <taxon>Alveolata</taxon>
        <taxon>Ciliophora</taxon>
        <taxon>Intramacronucleata</taxon>
        <taxon>Oligohymenophorea</taxon>
        <taxon>Peniculida</taxon>
        <taxon>Parameciidae</taxon>
        <taxon>Paramecium</taxon>
    </lineage>
</organism>
<name>A0A8S1LZJ3_PARPR</name>
<reference evidence="2" key="1">
    <citation type="submission" date="2021-01" db="EMBL/GenBank/DDBJ databases">
        <authorList>
            <consortium name="Genoscope - CEA"/>
            <person name="William W."/>
        </authorList>
    </citation>
    <scope>NUCLEOTIDE SEQUENCE</scope>
</reference>
<sequence>MVSFVVFQQRVFKQFSPLRQLSFILLFAIFNFLKMWDFFMIFLFLTVKQFSEEGQRDTQSSRVKPQNFKYETVQTDVQEALNKILQFFVYFSSLSSKQLNGIWVMTLGQKIEEIILTVKDILEVVIKDYFIQALILDQFFQFMLNLSSIQNQIRLEYPKSFQFCQKQDNNIQKKNLNVKTLNFTNNGDFKKIEVVQHSLGMFLLQQILFQKLIKHKDCFVWELNQMIQQDVQM</sequence>
<protein>
    <recommendedName>
        <fullName evidence="4">Transmembrane protein</fullName>
    </recommendedName>
</protein>
<keyword evidence="1" id="KW-0812">Transmembrane</keyword>
<feature type="transmembrane region" description="Helical" evidence="1">
    <location>
        <begin position="21"/>
        <end position="45"/>
    </location>
</feature>
<dbReference type="AlphaFoldDB" id="A0A8S1LZJ3"/>
<accession>A0A8S1LZJ3</accession>
<keyword evidence="3" id="KW-1185">Reference proteome</keyword>